<feature type="compositionally biased region" description="Polar residues" evidence="2">
    <location>
        <begin position="10"/>
        <end position="19"/>
    </location>
</feature>
<evidence type="ECO:0000313" key="5">
    <source>
        <dbReference type="EMBL" id="CAI4005118.1"/>
    </source>
</evidence>
<evidence type="ECO:0000259" key="4">
    <source>
        <dbReference type="Pfam" id="PF02932"/>
    </source>
</evidence>
<feature type="domain" description="Neurotransmitter-gated ion-channel transmembrane" evidence="4">
    <location>
        <begin position="309"/>
        <end position="405"/>
    </location>
</feature>
<dbReference type="InterPro" id="IPR036734">
    <property type="entry name" value="Neur_chan_lig-bd_sf"/>
</dbReference>
<organism evidence="5">
    <name type="scientific">Cladocopium goreaui</name>
    <dbReference type="NCBI Taxonomy" id="2562237"/>
    <lineage>
        <taxon>Eukaryota</taxon>
        <taxon>Sar</taxon>
        <taxon>Alveolata</taxon>
        <taxon>Dinophyceae</taxon>
        <taxon>Suessiales</taxon>
        <taxon>Symbiodiniaceae</taxon>
        <taxon>Cladocopium</taxon>
    </lineage>
</organism>
<dbReference type="Gene3D" id="1.20.58.390">
    <property type="entry name" value="Neurotransmitter-gated ion-channel transmembrane domain"/>
    <property type="match status" value="1"/>
</dbReference>
<evidence type="ECO:0000313" key="6">
    <source>
        <dbReference type="EMBL" id="CAL4792430.1"/>
    </source>
</evidence>
<evidence type="ECO:0000313" key="7">
    <source>
        <dbReference type="Proteomes" id="UP001152797"/>
    </source>
</evidence>
<feature type="region of interest" description="Disordered" evidence="2">
    <location>
        <begin position="1"/>
        <end position="75"/>
    </location>
</feature>
<sequence length="486" mass="55794">MSVRPLLCSGSGTDESDSASQKRGDDDEELVGPAGEAVDSGDTEGSESPDENEKQVKPYFLRPKKPETEPGVTLDIDRAPSAPQVLDVVVWVRVDSITAIDLEKQSFTGDMWLFLATAKEYKKGDTERENIVKFFGSFPIDKDHSEYWGAIQNQVTAAATTDHPKPHLCKGGDRVGLAWRLSGEFSEAWELDNFPFDCQDLTVSIMIRYPKEPGKYQMRFVRDSHRDRTSFVRDKNFPSLERTWDFPEKLIVWSRDVNHMKNMKKMKKSEIRAVSKETTSNKKDIEMMRQILHVTLQVRRNPWYYVSNIVVPMFSIVLLSGSSFVIPVEKIQDRLSASLTLVLTAVAYKYNVVQTAPPIGYHTWLDWYVLMCYVALFSVVMENCISYIVFWHTQDQNTKDYQQTKGYQNHVSIERWVVFGMSIVFFGFNLKFVRDAYRAKSLPSRVARRLKENKEREVPWLEGFDVLSPRSACSSFCPEPQSSDDD</sequence>
<dbReference type="InterPro" id="IPR006029">
    <property type="entry name" value="Neurotrans-gated_channel_TM"/>
</dbReference>
<proteinExistence type="predicted"/>
<feature type="compositionally biased region" description="Acidic residues" evidence="2">
    <location>
        <begin position="39"/>
        <end position="50"/>
    </location>
</feature>
<gene>
    <name evidence="5" type="ORF">C1SCF055_LOCUS30871</name>
</gene>
<keyword evidence="3" id="KW-0812">Transmembrane</keyword>
<dbReference type="Proteomes" id="UP001152797">
    <property type="component" value="Unassembled WGS sequence"/>
</dbReference>
<accession>A0A9P1D9Q2</accession>
<dbReference type="Pfam" id="PF02932">
    <property type="entry name" value="Neur_chan_memb"/>
    <property type="match status" value="1"/>
</dbReference>
<reference evidence="6 7" key="2">
    <citation type="submission" date="2024-05" db="EMBL/GenBank/DDBJ databases">
        <authorList>
            <person name="Chen Y."/>
            <person name="Shah S."/>
            <person name="Dougan E. K."/>
            <person name="Thang M."/>
            <person name="Chan C."/>
        </authorList>
    </citation>
    <scope>NUCLEOTIDE SEQUENCE [LARGE SCALE GENOMIC DNA]</scope>
</reference>
<comment type="subcellular location">
    <subcellularLocation>
        <location evidence="1">Membrane</location>
        <topology evidence="1">Multi-pass membrane protein</topology>
    </subcellularLocation>
</comment>
<name>A0A9P1D9Q2_9DINO</name>
<dbReference type="InterPro" id="IPR038050">
    <property type="entry name" value="Neuro_actylchol_rec"/>
</dbReference>
<dbReference type="PANTHER" id="PTHR18945">
    <property type="entry name" value="NEUROTRANSMITTER GATED ION CHANNEL"/>
    <property type="match status" value="1"/>
</dbReference>
<keyword evidence="7" id="KW-1185">Reference proteome</keyword>
<feature type="transmembrane region" description="Helical" evidence="3">
    <location>
        <begin position="413"/>
        <end position="433"/>
    </location>
</feature>
<feature type="transmembrane region" description="Helical" evidence="3">
    <location>
        <begin position="303"/>
        <end position="326"/>
    </location>
</feature>
<keyword evidence="3" id="KW-0472">Membrane</keyword>
<dbReference type="GO" id="GO:0004888">
    <property type="term" value="F:transmembrane signaling receptor activity"/>
    <property type="evidence" value="ECO:0007669"/>
    <property type="project" value="InterPro"/>
</dbReference>
<dbReference type="AlphaFoldDB" id="A0A9P1D9Q2"/>
<evidence type="ECO:0000256" key="2">
    <source>
        <dbReference type="SAM" id="MobiDB-lite"/>
    </source>
</evidence>
<dbReference type="EMBL" id="CAMXCT030003562">
    <property type="protein sequence ID" value="CAL4792430.1"/>
    <property type="molecule type" value="Genomic_DNA"/>
</dbReference>
<dbReference type="InterPro" id="IPR006201">
    <property type="entry name" value="Neur_channel"/>
</dbReference>
<dbReference type="GO" id="GO:0005230">
    <property type="term" value="F:extracellular ligand-gated monoatomic ion channel activity"/>
    <property type="evidence" value="ECO:0007669"/>
    <property type="project" value="InterPro"/>
</dbReference>
<dbReference type="InterPro" id="IPR036719">
    <property type="entry name" value="Neuro-gated_channel_TM_sf"/>
</dbReference>
<dbReference type="SUPFAM" id="SSF90112">
    <property type="entry name" value="Neurotransmitter-gated ion-channel transmembrane pore"/>
    <property type="match status" value="1"/>
</dbReference>
<dbReference type="OrthoDB" id="407205at2759"/>
<dbReference type="Gene3D" id="2.70.170.10">
    <property type="entry name" value="Neurotransmitter-gated ion-channel ligand-binding domain"/>
    <property type="match status" value="1"/>
</dbReference>
<protein>
    <submittedName>
        <fullName evidence="6">Cys-loop ligand-gated ion channel</fullName>
    </submittedName>
</protein>
<comment type="caution">
    <text evidence="5">The sequence shown here is derived from an EMBL/GenBank/DDBJ whole genome shotgun (WGS) entry which is preliminary data.</text>
</comment>
<dbReference type="EMBL" id="CAMXCT010003562">
    <property type="protein sequence ID" value="CAI4005118.1"/>
    <property type="molecule type" value="Genomic_DNA"/>
</dbReference>
<keyword evidence="3" id="KW-1133">Transmembrane helix</keyword>
<reference evidence="5" key="1">
    <citation type="submission" date="2022-10" db="EMBL/GenBank/DDBJ databases">
        <authorList>
            <person name="Chen Y."/>
            <person name="Dougan E. K."/>
            <person name="Chan C."/>
            <person name="Rhodes N."/>
            <person name="Thang M."/>
        </authorList>
    </citation>
    <scope>NUCLEOTIDE SEQUENCE</scope>
</reference>
<dbReference type="GO" id="GO:0016020">
    <property type="term" value="C:membrane"/>
    <property type="evidence" value="ECO:0007669"/>
    <property type="project" value="UniProtKB-SubCell"/>
</dbReference>
<feature type="transmembrane region" description="Helical" evidence="3">
    <location>
        <begin position="367"/>
        <end position="393"/>
    </location>
</feature>
<evidence type="ECO:0000256" key="3">
    <source>
        <dbReference type="SAM" id="Phobius"/>
    </source>
</evidence>
<evidence type="ECO:0000256" key="1">
    <source>
        <dbReference type="ARBA" id="ARBA00004141"/>
    </source>
</evidence>
<dbReference type="EMBL" id="CAMXCT020003562">
    <property type="protein sequence ID" value="CAL1158493.1"/>
    <property type="molecule type" value="Genomic_DNA"/>
</dbReference>